<evidence type="ECO:0000259" key="1">
    <source>
        <dbReference type="PROSITE" id="PS50011"/>
    </source>
</evidence>
<dbReference type="GO" id="GO:0005524">
    <property type="term" value="F:ATP binding"/>
    <property type="evidence" value="ECO:0007669"/>
    <property type="project" value="InterPro"/>
</dbReference>
<dbReference type="GeneTree" id="ENSGT00940000177684"/>
<protein>
    <recommendedName>
        <fullName evidence="1">Protein kinase domain-containing protein</fullName>
    </recommendedName>
</protein>
<proteinExistence type="predicted"/>
<dbReference type="InterPro" id="IPR008266">
    <property type="entry name" value="Tyr_kinase_AS"/>
</dbReference>
<reference evidence="2" key="2">
    <citation type="submission" date="2025-09" db="UniProtKB">
        <authorList>
            <consortium name="Ensembl"/>
        </authorList>
    </citation>
    <scope>IDENTIFICATION</scope>
</reference>
<dbReference type="Gene3D" id="1.10.510.10">
    <property type="entry name" value="Transferase(Phosphotransferase) domain 1"/>
    <property type="match status" value="1"/>
</dbReference>
<dbReference type="InterPro" id="IPR011009">
    <property type="entry name" value="Kinase-like_dom_sf"/>
</dbReference>
<evidence type="ECO:0000313" key="3">
    <source>
        <dbReference type="Proteomes" id="UP000694548"/>
    </source>
</evidence>
<dbReference type="Proteomes" id="UP000694548">
    <property type="component" value="Unassembled WGS sequence"/>
</dbReference>
<dbReference type="PANTHER" id="PTHR44329:SF214">
    <property type="entry name" value="PROTEIN KINASE DOMAIN-CONTAINING PROTEIN"/>
    <property type="match status" value="1"/>
</dbReference>
<dbReference type="PROSITE" id="PS50011">
    <property type="entry name" value="PROTEIN_KINASE_DOM"/>
    <property type="match status" value="1"/>
</dbReference>
<organism evidence="2 3">
    <name type="scientific">Nothobranchius furzeri</name>
    <name type="common">Turquoise killifish</name>
    <dbReference type="NCBI Taxonomy" id="105023"/>
    <lineage>
        <taxon>Eukaryota</taxon>
        <taxon>Metazoa</taxon>
        <taxon>Chordata</taxon>
        <taxon>Craniata</taxon>
        <taxon>Vertebrata</taxon>
        <taxon>Euteleostomi</taxon>
        <taxon>Actinopterygii</taxon>
        <taxon>Neopterygii</taxon>
        <taxon>Teleostei</taxon>
        <taxon>Neoteleostei</taxon>
        <taxon>Acanthomorphata</taxon>
        <taxon>Ovalentaria</taxon>
        <taxon>Atherinomorphae</taxon>
        <taxon>Cyprinodontiformes</taxon>
        <taxon>Nothobranchiidae</taxon>
        <taxon>Nothobranchius</taxon>
    </lineage>
</organism>
<dbReference type="Ensembl" id="ENSNFUT00015040111.1">
    <property type="protein sequence ID" value="ENSNFUP00015038410.1"/>
    <property type="gene ID" value="ENSNFUG00015018548.1"/>
</dbReference>
<name>A0A8C6P5D1_NOTFU</name>
<reference evidence="2" key="1">
    <citation type="submission" date="2025-08" db="UniProtKB">
        <authorList>
            <consortium name="Ensembl"/>
        </authorList>
    </citation>
    <scope>IDENTIFICATION</scope>
</reference>
<dbReference type="SUPFAM" id="SSF56112">
    <property type="entry name" value="Protein kinase-like (PK-like)"/>
    <property type="match status" value="1"/>
</dbReference>
<keyword evidence="3" id="KW-1185">Reference proteome</keyword>
<dbReference type="InterPro" id="IPR000719">
    <property type="entry name" value="Prot_kinase_dom"/>
</dbReference>
<dbReference type="PROSITE" id="PS00109">
    <property type="entry name" value="PROTEIN_KINASE_TYR"/>
    <property type="match status" value="1"/>
</dbReference>
<feature type="domain" description="Protein kinase" evidence="1">
    <location>
        <begin position="72"/>
        <end position="388"/>
    </location>
</feature>
<dbReference type="GO" id="GO:0004674">
    <property type="term" value="F:protein serine/threonine kinase activity"/>
    <property type="evidence" value="ECO:0007669"/>
    <property type="project" value="TreeGrafter"/>
</dbReference>
<dbReference type="AlphaFoldDB" id="A0A8C6P5D1"/>
<evidence type="ECO:0000313" key="2">
    <source>
        <dbReference type="Ensembl" id="ENSNFUP00015038410.1"/>
    </source>
</evidence>
<dbReference type="PANTHER" id="PTHR44329">
    <property type="entry name" value="SERINE/THREONINE-PROTEIN KINASE TNNI3K-RELATED"/>
    <property type="match status" value="1"/>
</dbReference>
<dbReference type="Pfam" id="PF00069">
    <property type="entry name" value="Pkinase"/>
    <property type="match status" value="1"/>
</dbReference>
<dbReference type="InterPro" id="IPR051681">
    <property type="entry name" value="Ser/Thr_Kinases-Pseudokinases"/>
</dbReference>
<accession>A0A8C6P5D1</accession>
<sequence length="388" mass="44276">GPTQQDTRPVLRVHQPAHYNTVTPRICAGTTPAFNRQYVDPGEPTVEVNPWTLYSGVTVDQRDSVDLQPLLTDVKHVLGRGGFGVVVTIPNSTVVAKISLFPEMVDWSVPFIEDRFYRYAHVAAQVEEIMLGVSMKHPNVLRTLGGYWCEAPQYALGGRTVILMERAMFSLYEFMARLNATKPPNVNRYTAVCPIIEYDTLKGLEYLQRLNVQHRDMTHRNILVCHQPGRRPIEVVFKISDLGTAANYSTPDQHRGNRVHMPPECLWCLNSTTASDVFSWYCIMWELYTGTPLIKYRASPSTEFCKKTYATSLAQLLGVYPTVEPDVDCKKYYGLDVLRIAPELQPIEWYKQKEKALDHLHRTFYLKRKLSYDPERASLDVTGLQSVD</sequence>